<comment type="similarity">
    <text evidence="2">Belongs to the SPCS1 family.</text>
</comment>
<evidence type="ECO:0000256" key="1">
    <source>
        <dbReference type="ARBA" id="ARBA00004477"/>
    </source>
</evidence>
<dbReference type="GO" id="GO:0045047">
    <property type="term" value="P:protein targeting to ER"/>
    <property type="evidence" value="ECO:0007669"/>
    <property type="project" value="TreeGrafter"/>
</dbReference>
<dbReference type="InterPro" id="IPR009542">
    <property type="entry name" value="Spc1/SPCS1"/>
</dbReference>
<sequence>MTDFHGQLHSTIAMWVITSVFGLIGFGVGYYTQSFTQTVKFILAGTGVSLVVAAVPWPIYARHKIKWKEEPSARRSPRGSPKNQ</sequence>
<dbReference type="Proteomes" id="UP000244811">
    <property type="component" value="Chromosome 1"/>
</dbReference>
<reference evidence="10" key="1">
    <citation type="submission" date="2022-07" db="EMBL/GenBank/DDBJ databases">
        <title>Evaluation of T. orientalis genome assembly methods using nanopore sequencing and analysis of variation between genomes.</title>
        <authorList>
            <person name="Yam J."/>
            <person name="Micallef M.L."/>
            <person name="Liu M."/>
            <person name="Djordjevic S.P."/>
            <person name="Bogema D.R."/>
            <person name="Jenkins C."/>
        </authorList>
    </citation>
    <scope>NUCLEOTIDE SEQUENCE</scope>
    <source>
        <strain evidence="10">Goon Nure</strain>
    </source>
</reference>
<dbReference type="PANTHER" id="PTHR13202:SF0">
    <property type="entry name" value="SIGNAL PEPTIDASE COMPLEX SUBUNIT 1"/>
    <property type="match status" value="1"/>
</dbReference>
<keyword evidence="7 9" id="KW-0472">Membrane</keyword>
<feature type="transmembrane region" description="Helical" evidence="9">
    <location>
        <begin position="12"/>
        <end position="32"/>
    </location>
</feature>
<feature type="transmembrane region" description="Helical" evidence="9">
    <location>
        <begin position="38"/>
        <end position="60"/>
    </location>
</feature>
<dbReference type="EMBL" id="CP056069">
    <property type="protein sequence ID" value="UVC49424.1"/>
    <property type="molecule type" value="Genomic_DNA"/>
</dbReference>
<name>A0A976XIA7_THEOR</name>
<keyword evidence="6 9" id="KW-1133">Transmembrane helix</keyword>
<protein>
    <recommendedName>
        <fullName evidence="3">Signal peptidase complex subunit 1</fullName>
    </recommendedName>
</protein>
<gene>
    <name evidence="10" type="ORF">MACK_003255</name>
</gene>
<evidence type="ECO:0000256" key="7">
    <source>
        <dbReference type="ARBA" id="ARBA00023136"/>
    </source>
</evidence>
<dbReference type="GO" id="GO:0005787">
    <property type="term" value="C:signal peptidase complex"/>
    <property type="evidence" value="ECO:0007669"/>
    <property type="project" value="InterPro"/>
</dbReference>
<accession>A0A976XIA7</accession>
<comment type="function">
    <text evidence="8">Component of the signal peptidase complex (SPC) which catalyzes the cleavage of N-terminal signal sequences from nascent proteins as they are translocated into the lumen of the endoplasmic reticulum. Dispensable for SPC enzymatic activity.</text>
</comment>
<dbReference type="Pfam" id="PF06645">
    <property type="entry name" value="SPC12"/>
    <property type="match status" value="1"/>
</dbReference>
<evidence type="ECO:0000256" key="5">
    <source>
        <dbReference type="ARBA" id="ARBA00022824"/>
    </source>
</evidence>
<proteinExistence type="inferred from homology"/>
<dbReference type="PANTHER" id="PTHR13202">
    <property type="entry name" value="MICROSOMAL SIGNAL PEPTIDASE 12 KDA SUBUNIT"/>
    <property type="match status" value="1"/>
</dbReference>
<evidence type="ECO:0000313" key="10">
    <source>
        <dbReference type="EMBL" id="UVC49424.1"/>
    </source>
</evidence>
<dbReference type="AlphaFoldDB" id="A0A976XIA7"/>
<evidence type="ECO:0000256" key="9">
    <source>
        <dbReference type="SAM" id="Phobius"/>
    </source>
</evidence>
<evidence type="ECO:0000256" key="8">
    <source>
        <dbReference type="ARBA" id="ARBA00045204"/>
    </source>
</evidence>
<organism evidence="10 11">
    <name type="scientific">Theileria orientalis</name>
    <dbReference type="NCBI Taxonomy" id="68886"/>
    <lineage>
        <taxon>Eukaryota</taxon>
        <taxon>Sar</taxon>
        <taxon>Alveolata</taxon>
        <taxon>Apicomplexa</taxon>
        <taxon>Aconoidasida</taxon>
        <taxon>Piroplasmida</taxon>
        <taxon>Theileriidae</taxon>
        <taxon>Theileria</taxon>
    </lineage>
</organism>
<dbReference type="GO" id="GO:0006465">
    <property type="term" value="P:signal peptide processing"/>
    <property type="evidence" value="ECO:0007669"/>
    <property type="project" value="InterPro"/>
</dbReference>
<evidence type="ECO:0000256" key="6">
    <source>
        <dbReference type="ARBA" id="ARBA00022989"/>
    </source>
</evidence>
<evidence type="ECO:0000256" key="2">
    <source>
        <dbReference type="ARBA" id="ARBA00005245"/>
    </source>
</evidence>
<evidence type="ECO:0000313" key="11">
    <source>
        <dbReference type="Proteomes" id="UP000244811"/>
    </source>
</evidence>
<keyword evidence="5" id="KW-0256">Endoplasmic reticulum</keyword>
<keyword evidence="4 9" id="KW-0812">Transmembrane</keyword>
<evidence type="ECO:0000256" key="4">
    <source>
        <dbReference type="ARBA" id="ARBA00022692"/>
    </source>
</evidence>
<comment type="subcellular location">
    <subcellularLocation>
        <location evidence="1">Endoplasmic reticulum membrane</location>
        <topology evidence="1">Multi-pass membrane protein</topology>
    </subcellularLocation>
</comment>
<evidence type="ECO:0000256" key="3">
    <source>
        <dbReference type="ARBA" id="ARBA00017059"/>
    </source>
</evidence>